<evidence type="ECO:0000256" key="7">
    <source>
        <dbReference type="ARBA" id="ARBA00023136"/>
    </source>
</evidence>
<dbReference type="InterPro" id="IPR032675">
    <property type="entry name" value="LRR_dom_sf"/>
</dbReference>
<evidence type="ECO:0000256" key="9">
    <source>
        <dbReference type="ARBA" id="ARBA00023180"/>
    </source>
</evidence>
<dbReference type="Proteomes" id="UP000743370">
    <property type="component" value="Unassembled WGS sequence"/>
</dbReference>
<evidence type="ECO:0000313" key="10">
    <source>
        <dbReference type="EMBL" id="KAG2399180.1"/>
    </source>
</evidence>
<dbReference type="Gene3D" id="3.80.10.10">
    <property type="entry name" value="Ribonuclease Inhibitor"/>
    <property type="match status" value="1"/>
</dbReference>
<evidence type="ECO:0000256" key="5">
    <source>
        <dbReference type="ARBA" id="ARBA00022737"/>
    </source>
</evidence>
<dbReference type="PANTHER" id="PTHR27000">
    <property type="entry name" value="LEUCINE-RICH REPEAT RECEPTOR-LIKE PROTEIN KINASE FAMILY PROTEIN-RELATED"/>
    <property type="match status" value="1"/>
</dbReference>
<dbReference type="EMBL" id="JABFOF010000004">
    <property type="protein sequence ID" value="KAG2399180.1"/>
    <property type="molecule type" value="Genomic_DNA"/>
</dbReference>
<dbReference type="GO" id="GO:0016020">
    <property type="term" value="C:membrane"/>
    <property type="evidence" value="ECO:0007669"/>
    <property type="project" value="UniProtKB-SubCell"/>
</dbReference>
<name>A0A8T0KGU0_PHAAN</name>
<sequence>MYGLSFLLVESSSLELVGVLRVNFFRLFSLLSLLSLRLLRSSSSPFTCRKPPSPFPAAIFHVEDRSPRFCLTGIFEGLDKLQDFQISSNHMREAEVLVLTQNNFSGELPEEIGNCEALSSVRIGYNHLVGTIPMTIGNLSSLTYFEADNNNLFGEFVAEFSQCSNLTLLNLASNGFTGTIPQDFGQLMNLQELILS</sequence>
<keyword evidence="4" id="KW-0732">Signal</keyword>
<dbReference type="InterPro" id="IPR001611">
    <property type="entry name" value="Leu-rich_rpt"/>
</dbReference>
<dbReference type="AlphaFoldDB" id="A0A8T0KGU0"/>
<evidence type="ECO:0000256" key="8">
    <source>
        <dbReference type="ARBA" id="ARBA00023170"/>
    </source>
</evidence>
<accession>A0A8T0KGU0</accession>
<evidence type="ECO:0000256" key="4">
    <source>
        <dbReference type="ARBA" id="ARBA00022729"/>
    </source>
</evidence>
<organism evidence="10 11">
    <name type="scientific">Phaseolus angularis</name>
    <name type="common">Azuki bean</name>
    <name type="synonym">Vigna angularis</name>
    <dbReference type="NCBI Taxonomy" id="3914"/>
    <lineage>
        <taxon>Eukaryota</taxon>
        <taxon>Viridiplantae</taxon>
        <taxon>Streptophyta</taxon>
        <taxon>Embryophyta</taxon>
        <taxon>Tracheophyta</taxon>
        <taxon>Spermatophyta</taxon>
        <taxon>Magnoliopsida</taxon>
        <taxon>eudicotyledons</taxon>
        <taxon>Gunneridae</taxon>
        <taxon>Pentapetalae</taxon>
        <taxon>rosids</taxon>
        <taxon>fabids</taxon>
        <taxon>Fabales</taxon>
        <taxon>Fabaceae</taxon>
        <taxon>Papilionoideae</taxon>
        <taxon>50 kb inversion clade</taxon>
        <taxon>NPAAA clade</taxon>
        <taxon>indigoferoid/millettioid clade</taxon>
        <taxon>Phaseoleae</taxon>
        <taxon>Vigna</taxon>
    </lineage>
</organism>
<evidence type="ECO:0000256" key="3">
    <source>
        <dbReference type="ARBA" id="ARBA00022692"/>
    </source>
</evidence>
<dbReference type="FunFam" id="3.80.10.10:FF:000041">
    <property type="entry name" value="LRR receptor-like serine/threonine-protein kinase ERECTA"/>
    <property type="match status" value="1"/>
</dbReference>
<keyword evidence="8" id="KW-0675">Receptor</keyword>
<comment type="subcellular location">
    <subcellularLocation>
        <location evidence="1">Membrane</location>
        <topology evidence="1">Single-pass type I membrane protein</topology>
    </subcellularLocation>
</comment>
<dbReference type="Pfam" id="PF00560">
    <property type="entry name" value="LRR_1"/>
    <property type="match status" value="2"/>
</dbReference>
<evidence type="ECO:0000256" key="1">
    <source>
        <dbReference type="ARBA" id="ARBA00004479"/>
    </source>
</evidence>
<evidence type="ECO:0000256" key="6">
    <source>
        <dbReference type="ARBA" id="ARBA00022989"/>
    </source>
</evidence>
<dbReference type="PANTHER" id="PTHR27000:SF642">
    <property type="entry name" value="INACTIVE LEUCINE-RICH REPEAT RECEPTOR KINASE XIAO-RELATED"/>
    <property type="match status" value="1"/>
</dbReference>
<keyword evidence="6" id="KW-1133">Transmembrane helix</keyword>
<gene>
    <name evidence="10" type="ORF">HKW66_Vig0083380</name>
</gene>
<evidence type="ECO:0000313" key="11">
    <source>
        <dbReference type="Proteomes" id="UP000743370"/>
    </source>
</evidence>
<reference evidence="10 11" key="1">
    <citation type="submission" date="2020-05" db="EMBL/GenBank/DDBJ databases">
        <title>Vigna angularis (adzuki bean) Var. LongXiaoDou No. 4 denovo assembly.</title>
        <authorList>
            <person name="Xiang H."/>
        </authorList>
    </citation>
    <scope>NUCLEOTIDE SEQUENCE [LARGE SCALE GENOMIC DNA]</scope>
    <source>
        <tissue evidence="10">Leaf</tissue>
    </source>
</reference>
<proteinExistence type="predicted"/>
<keyword evidence="5" id="KW-0677">Repeat</keyword>
<keyword evidence="2" id="KW-0433">Leucine-rich repeat</keyword>
<evidence type="ECO:0000256" key="2">
    <source>
        <dbReference type="ARBA" id="ARBA00022614"/>
    </source>
</evidence>
<protein>
    <submittedName>
        <fullName evidence="10">Uncharacterized protein</fullName>
    </submittedName>
</protein>
<dbReference type="SUPFAM" id="SSF52058">
    <property type="entry name" value="L domain-like"/>
    <property type="match status" value="1"/>
</dbReference>
<keyword evidence="9" id="KW-0325">Glycoprotein</keyword>
<comment type="caution">
    <text evidence="10">The sequence shown here is derived from an EMBL/GenBank/DDBJ whole genome shotgun (WGS) entry which is preliminary data.</text>
</comment>
<keyword evidence="7" id="KW-0472">Membrane</keyword>
<keyword evidence="3" id="KW-0812">Transmembrane</keyword>